<dbReference type="EMBL" id="LN899823">
    <property type="protein sequence ID" value="CUV26224.1"/>
    <property type="molecule type" value="Genomic_DNA"/>
</dbReference>
<name>A0A0S4W7N2_RALSL</name>
<reference evidence="4" key="1">
    <citation type="submission" date="2015-10" db="EMBL/GenBank/DDBJ databases">
        <authorList>
            <person name="Gilbert D.G."/>
        </authorList>
    </citation>
    <scope>NUCLEOTIDE SEQUENCE</scope>
    <source>
        <strain evidence="4">Phyl III-seqv23</strain>
    </source>
</reference>
<feature type="domain" description="Multi-ubiquitin" evidence="1">
    <location>
        <begin position="175"/>
        <end position="248"/>
    </location>
</feature>
<feature type="domain" description="Multi-ubiquitin" evidence="1">
    <location>
        <begin position="36"/>
        <end position="99"/>
    </location>
</feature>
<organism evidence="4">
    <name type="scientific">Ralstonia solanacearum</name>
    <name type="common">Pseudomonas solanacearum</name>
    <dbReference type="NCBI Taxonomy" id="305"/>
    <lineage>
        <taxon>Bacteria</taxon>
        <taxon>Pseudomonadati</taxon>
        <taxon>Pseudomonadota</taxon>
        <taxon>Betaproteobacteria</taxon>
        <taxon>Burkholderiales</taxon>
        <taxon>Burkholderiaceae</taxon>
        <taxon>Ralstonia</taxon>
        <taxon>Ralstonia solanacearum species complex</taxon>
    </lineage>
</organism>
<dbReference type="EMBL" id="LN899825">
    <property type="protein sequence ID" value="CUV36820.1"/>
    <property type="molecule type" value="Genomic_DNA"/>
</dbReference>
<evidence type="ECO:0000259" key="1">
    <source>
        <dbReference type="Pfam" id="PF14452"/>
    </source>
</evidence>
<accession>A0A0S4W7N2</accession>
<evidence type="ECO:0000313" key="4">
    <source>
        <dbReference type="EMBL" id="CUV42578.1"/>
    </source>
</evidence>
<dbReference type="EMBL" id="LN899826">
    <property type="protein sequence ID" value="CUV42578.1"/>
    <property type="molecule type" value="Genomic_DNA"/>
</dbReference>
<sequence>MNTSYNDIDDVGQAMRENRPLKTARAYRIHFALDGVDFHPVTVADPVPTGRQILAAAGLDDRDDFTLCAILASGVFEDVSLDETFDLRGQGAERFIAFRTDRDFKLTLNGRQLIWGQPTILGEALYVLSGMGEDQAVFLDVRGGTDRLVEREDRIDLTEPGVEHFITAPRPVKGYVIVVNSRDEPVPDKRVTFEQVVQLAFPGAPIEPNVRYSMTYRHAASKPHAGELAEGGSVEVKHHGTIFNVTKTVQS</sequence>
<protein>
    <recommendedName>
        <fullName evidence="1">Multi-ubiquitin domain-containing protein</fullName>
    </recommendedName>
</protein>
<dbReference type="InterPro" id="IPR027802">
    <property type="entry name" value="Multi-ubiquitin_dom"/>
</dbReference>
<evidence type="ECO:0000313" key="2">
    <source>
        <dbReference type="EMBL" id="CUV26224.1"/>
    </source>
</evidence>
<gene>
    <name evidence="2" type="ORF">RUN1744_v1_1400005</name>
    <name evidence="3" type="ORF">TD1301_v1_2500002</name>
    <name evidence="4" type="ORF">TF3108_v1_1340005</name>
</gene>
<proteinExistence type="predicted"/>
<feature type="domain" description="Multi-ubiquitin" evidence="1">
    <location>
        <begin position="104"/>
        <end position="169"/>
    </location>
</feature>
<dbReference type="Pfam" id="PF14452">
    <property type="entry name" value="Multi_ubiq"/>
    <property type="match status" value="3"/>
</dbReference>
<dbReference type="AlphaFoldDB" id="A0A0S4W7N2"/>
<evidence type="ECO:0000313" key="3">
    <source>
        <dbReference type="EMBL" id="CUV36820.1"/>
    </source>
</evidence>